<evidence type="ECO:0000313" key="2">
    <source>
        <dbReference type="EMBL" id="KAI5330471.1"/>
    </source>
</evidence>
<protein>
    <submittedName>
        <fullName evidence="2">Uncharacterized protein</fullName>
    </submittedName>
</protein>
<evidence type="ECO:0000256" key="1">
    <source>
        <dbReference type="SAM" id="MobiDB-lite"/>
    </source>
</evidence>
<dbReference type="Proteomes" id="UP001054821">
    <property type="component" value="Chromosome 5"/>
</dbReference>
<name>A0AAD4Z2N1_PRUDU</name>
<dbReference type="AlphaFoldDB" id="A0AAD4Z2N1"/>
<comment type="caution">
    <text evidence="2">The sequence shown here is derived from an EMBL/GenBank/DDBJ whole genome shotgun (WGS) entry which is preliminary data.</text>
</comment>
<organism evidence="2 3">
    <name type="scientific">Prunus dulcis</name>
    <name type="common">Almond</name>
    <name type="synonym">Amygdalus dulcis</name>
    <dbReference type="NCBI Taxonomy" id="3755"/>
    <lineage>
        <taxon>Eukaryota</taxon>
        <taxon>Viridiplantae</taxon>
        <taxon>Streptophyta</taxon>
        <taxon>Embryophyta</taxon>
        <taxon>Tracheophyta</taxon>
        <taxon>Spermatophyta</taxon>
        <taxon>Magnoliopsida</taxon>
        <taxon>eudicotyledons</taxon>
        <taxon>Gunneridae</taxon>
        <taxon>Pentapetalae</taxon>
        <taxon>rosids</taxon>
        <taxon>fabids</taxon>
        <taxon>Rosales</taxon>
        <taxon>Rosaceae</taxon>
        <taxon>Amygdaloideae</taxon>
        <taxon>Amygdaleae</taxon>
        <taxon>Prunus</taxon>
    </lineage>
</organism>
<reference evidence="2 3" key="1">
    <citation type="journal article" date="2022" name="G3 (Bethesda)">
        <title>Whole-genome sequence and methylome profiling of the almond [Prunus dulcis (Mill.) D.A. Webb] cultivar 'Nonpareil'.</title>
        <authorList>
            <person name="D'Amico-Willman K.M."/>
            <person name="Ouma W.Z."/>
            <person name="Meulia T."/>
            <person name="Sideli G.M."/>
            <person name="Gradziel T.M."/>
            <person name="Fresnedo-Ramirez J."/>
        </authorList>
    </citation>
    <scope>NUCLEOTIDE SEQUENCE [LARGE SCALE GENOMIC DNA]</scope>
    <source>
        <strain evidence="2">Clone GOH B32 T37-40</strain>
    </source>
</reference>
<feature type="compositionally biased region" description="Basic and acidic residues" evidence="1">
    <location>
        <begin position="30"/>
        <end position="40"/>
    </location>
</feature>
<sequence>MLFHPSSDAAHIDRLFILGPAITSLLSGRSKPEKIKEHSKPTPCSDFSGRTTSTSTWLIWDVHLTGALSHIFYK</sequence>
<feature type="region of interest" description="Disordered" evidence="1">
    <location>
        <begin position="30"/>
        <end position="49"/>
    </location>
</feature>
<evidence type="ECO:0000313" key="3">
    <source>
        <dbReference type="Proteomes" id="UP001054821"/>
    </source>
</evidence>
<dbReference type="EMBL" id="JAJFAZ020000005">
    <property type="protein sequence ID" value="KAI5330471.1"/>
    <property type="molecule type" value="Genomic_DNA"/>
</dbReference>
<accession>A0AAD4Z2N1</accession>
<gene>
    <name evidence="2" type="ORF">L3X38_029869</name>
</gene>
<proteinExistence type="predicted"/>
<keyword evidence="3" id="KW-1185">Reference proteome</keyword>